<dbReference type="Gene3D" id="3.40.50.300">
    <property type="entry name" value="P-loop containing nucleotide triphosphate hydrolases"/>
    <property type="match status" value="1"/>
</dbReference>
<protein>
    <submittedName>
        <fullName evidence="6">ABC transporter ATP-binding protein</fullName>
    </submittedName>
</protein>
<keyword evidence="2" id="KW-0813">Transport</keyword>
<feature type="domain" description="ABC transporter" evidence="5">
    <location>
        <begin position="3"/>
        <end position="230"/>
    </location>
</feature>
<keyword evidence="3" id="KW-0547">Nucleotide-binding</keyword>
<dbReference type="SMART" id="SM00382">
    <property type="entry name" value="AAA"/>
    <property type="match status" value="1"/>
</dbReference>
<dbReference type="EMBL" id="UHDP01000003">
    <property type="protein sequence ID" value="SUM45925.1"/>
    <property type="molecule type" value="Genomic_DNA"/>
</dbReference>
<evidence type="ECO:0000256" key="4">
    <source>
        <dbReference type="ARBA" id="ARBA00022840"/>
    </source>
</evidence>
<dbReference type="OrthoDB" id="9801987at2"/>
<sequence>MSLKIEQVTKKFNQFTAVNQISFELEKGKMLGFLGRNGAGKTTTFRMILGLSEPTEGRITYNDRVIDHTMYDHIGYLPEERGLHPKLTVTEELTYLATLKGMDKVAIRKAIDYWLERFKITENRDKKIEALSKGNQQKVQLLASMLHEPELLILDEPFSGLDPVNIELLKQAVKDLNAKGTTIIFSSHRMEHIEELCDAVCILNRGEMVVQGDIQSVKESVGYKRVVVDAPYDLSEVASLPGVLHHKVVKTENFFTVSDETVAEAIFEVVQQKGYAKRFQLMEPTMNEIFIEKVGDLDA</sequence>
<dbReference type="PANTHER" id="PTHR42711">
    <property type="entry name" value="ABC TRANSPORTER ATP-BINDING PROTEIN"/>
    <property type="match status" value="1"/>
</dbReference>
<dbReference type="InterPro" id="IPR003593">
    <property type="entry name" value="AAA+_ATPase"/>
</dbReference>
<proteinExistence type="inferred from homology"/>
<dbReference type="STRING" id="1141106.GCA_000308095_00187"/>
<evidence type="ECO:0000313" key="7">
    <source>
        <dbReference type="Proteomes" id="UP000255549"/>
    </source>
</evidence>
<name>A0A380G4E4_STAIN</name>
<evidence type="ECO:0000256" key="3">
    <source>
        <dbReference type="ARBA" id="ARBA00022741"/>
    </source>
</evidence>
<keyword evidence="7" id="KW-1185">Reference proteome</keyword>
<dbReference type="Pfam" id="PF13732">
    <property type="entry name" value="DrrA1-3_C"/>
    <property type="match status" value="1"/>
</dbReference>
<dbReference type="InterPro" id="IPR003439">
    <property type="entry name" value="ABC_transporter-like_ATP-bd"/>
</dbReference>
<comment type="similarity">
    <text evidence="1">Belongs to the ABC transporter superfamily.</text>
</comment>
<dbReference type="PROSITE" id="PS00211">
    <property type="entry name" value="ABC_TRANSPORTER_1"/>
    <property type="match status" value="1"/>
</dbReference>
<dbReference type="GO" id="GO:0005524">
    <property type="term" value="F:ATP binding"/>
    <property type="evidence" value="ECO:0007669"/>
    <property type="project" value="UniProtKB-KW"/>
</dbReference>
<dbReference type="Pfam" id="PF00005">
    <property type="entry name" value="ABC_tran"/>
    <property type="match status" value="1"/>
</dbReference>
<evidence type="ECO:0000259" key="5">
    <source>
        <dbReference type="PROSITE" id="PS50893"/>
    </source>
</evidence>
<dbReference type="GO" id="GO:0016887">
    <property type="term" value="F:ATP hydrolysis activity"/>
    <property type="evidence" value="ECO:0007669"/>
    <property type="project" value="InterPro"/>
</dbReference>
<dbReference type="Proteomes" id="UP000255549">
    <property type="component" value="Unassembled WGS sequence"/>
</dbReference>
<evidence type="ECO:0000256" key="1">
    <source>
        <dbReference type="ARBA" id="ARBA00005417"/>
    </source>
</evidence>
<dbReference type="InterPro" id="IPR050763">
    <property type="entry name" value="ABC_transporter_ATP-binding"/>
</dbReference>
<evidence type="ECO:0000256" key="2">
    <source>
        <dbReference type="ARBA" id="ARBA00022448"/>
    </source>
</evidence>
<dbReference type="InterPro" id="IPR027417">
    <property type="entry name" value="P-loop_NTPase"/>
</dbReference>
<dbReference type="AlphaFoldDB" id="A0A380G4E4"/>
<accession>A0A380G4E4</accession>
<organism evidence="6 7">
    <name type="scientific">Staphylococcus intermedius NCTC 11048</name>
    <dbReference type="NCBI Taxonomy" id="1141106"/>
    <lineage>
        <taxon>Bacteria</taxon>
        <taxon>Bacillati</taxon>
        <taxon>Bacillota</taxon>
        <taxon>Bacilli</taxon>
        <taxon>Bacillales</taxon>
        <taxon>Staphylococcaceae</taxon>
        <taxon>Staphylococcus</taxon>
        <taxon>Staphylococcus intermedius group</taxon>
    </lineage>
</organism>
<dbReference type="RefSeq" id="WP_019169601.1">
    <property type="nucleotide sequence ID" value="NZ_CAIB01000275.1"/>
</dbReference>
<evidence type="ECO:0000313" key="6">
    <source>
        <dbReference type="EMBL" id="SUM45925.1"/>
    </source>
</evidence>
<gene>
    <name evidence="6" type="primary">ecsA_3</name>
    <name evidence="6" type="ORF">NCTC11048_00916</name>
</gene>
<keyword evidence="4 6" id="KW-0067">ATP-binding</keyword>
<dbReference type="PANTHER" id="PTHR42711:SF5">
    <property type="entry name" value="ABC TRANSPORTER ATP-BINDING PROTEIN NATA"/>
    <property type="match status" value="1"/>
</dbReference>
<reference evidence="6 7" key="1">
    <citation type="submission" date="2018-06" db="EMBL/GenBank/DDBJ databases">
        <authorList>
            <consortium name="Pathogen Informatics"/>
            <person name="Doyle S."/>
        </authorList>
    </citation>
    <scope>NUCLEOTIDE SEQUENCE [LARGE SCALE GENOMIC DNA]</scope>
    <source>
        <strain evidence="7">NCTC 11048</strain>
    </source>
</reference>
<dbReference type="SUPFAM" id="SSF52540">
    <property type="entry name" value="P-loop containing nucleoside triphosphate hydrolases"/>
    <property type="match status" value="1"/>
</dbReference>
<dbReference type="InterPro" id="IPR025302">
    <property type="entry name" value="DrrA1/2-like_C"/>
</dbReference>
<dbReference type="PROSITE" id="PS50893">
    <property type="entry name" value="ABC_TRANSPORTER_2"/>
    <property type="match status" value="1"/>
</dbReference>
<dbReference type="InterPro" id="IPR017871">
    <property type="entry name" value="ABC_transporter-like_CS"/>
</dbReference>